<gene>
    <name evidence="1" type="ORF">Lac1_14020</name>
</gene>
<dbReference type="RefSeq" id="WP_316266865.1">
    <property type="nucleotide sequence ID" value="NZ_AP027742.1"/>
</dbReference>
<dbReference type="Proteomes" id="UP001305815">
    <property type="component" value="Chromosome"/>
</dbReference>
<reference evidence="2" key="1">
    <citation type="journal article" date="2023" name="Int. J. Syst. Evol. Microbiol.">
        <title>Claveliimonas bilis gen. nov., sp. nov., deoxycholic acid-producing bacteria isolated from human faeces, and reclassification of Sellimonas monacensis Zenner et al. 2021 as Claveliimonas monacensis comb. nov.</title>
        <authorList>
            <person name="Hisatomi A."/>
            <person name="Kastawa N.W.E.P.G."/>
            <person name="Song I."/>
            <person name="Ohkuma M."/>
            <person name="Fukiya S."/>
            <person name="Sakamoto M."/>
        </authorList>
    </citation>
    <scope>NUCLEOTIDE SEQUENCE [LARGE SCALE GENOMIC DNA]</scope>
    <source>
        <strain evidence="2">12BBH14</strain>
    </source>
</reference>
<protein>
    <submittedName>
        <fullName evidence="1">Uncharacterized protein</fullName>
    </submittedName>
</protein>
<evidence type="ECO:0000313" key="1">
    <source>
        <dbReference type="EMBL" id="BDZ77219.1"/>
    </source>
</evidence>
<sequence length="301" mass="33479">MKLKDLQIGTQQPITLMVKKIEQATARNTTVYQRLTVRDTDGGEATILNWGDPMRLNVPAVINANLETSEYRETPSYRLIGFKVDDNADIQSFLPKPKIDAVKSWNDLVTMSKGMRESLRLIVGNVLTENKENFKHLPLSQSKSYARQNGVLEATLKLCKLVDGVCNQIELDRDLALSGAMLYYIGAVDTIDDAFNYTSADTLIGLGVSSYAKLMETVTKSLAAKDKVSKVIDLEEIKMVGHILLSRSKGIQTSIPEAIVLRHLDQIVTETELMENSMSDMEAGTSAFINGQKVYKKIENK</sequence>
<dbReference type="EMBL" id="AP027742">
    <property type="protein sequence ID" value="BDZ77219.1"/>
    <property type="molecule type" value="Genomic_DNA"/>
</dbReference>
<organism evidence="1 2">
    <name type="scientific">Claveliimonas bilis</name>
    <dbReference type="NCBI Taxonomy" id="3028070"/>
    <lineage>
        <taxon>Bacteria</taxon>
        <taxon>Bacillati</taxon>
        <taxon>Bacillota</taxon>
        <taxon>Clostridia</taxon>
        <taxon>Lachnospirales</taxon>
        <taxon>Lachnospiraceae</taxon>
        <taxon>Claveliimonas</taxon>
    </lineage>
</organism>
<evidence type="ECO:0000313" key="2">
    <source>
        <dbReference type="Proteomes" id="UP001305815"/>
    </source>
</evidence>
<name>A0ABM8I4P0_9FIRM</name>
<keyword evidence="2" id="KW-1185">Reference proteome</keyword>
<accession>A0ABM8I4P0</accession>
<proteinExistence type="predicted"/>